<reference evidence="1" key="1">
    <citation type="submission" date="2014-11" db="EMBL/GenBank/DDBJ databases">
        <authorList>
            <person name="Amaro Gonzalez C."/>
        </authorList>
    </citation>
    <scope>NUCLEOTIDE SEQUENCE</scope>
</reference>
<evidence type="ECO:0000313" key="1">
    <source>
        <dbReference type="EMBL" id="JAI08407.1"/>
    </source>
</evidence>
<dbReference type="EMBL" id="GBXM01000171">
    <property type="protein sequence ID" value="JAI08407.1"/>
    <property type="molecule type" value="Transcribed_RNA"/>
</dbReference>
<organism evidence="1">
    <name type="scientific">Anguilla anguilla</name>
    <name type="common">European freshwater eel</name>
    <name type="synonym">Muraena anguilla</name>
    <dbReference type="NCBI Taxonomy" id="7936"/>
    <lineage>
        <taxon>Eukaryota</taxon>
        <taxon>Metazoa</taxon>
        <taxon>Chordata</taxon>
        <taxon>Craniata</taxon>
        <taxon>Vertebrata</taxon>
        <taxon>Euteleostomi</taxon>
        <taxon>Actinopterygii</taxon>
        <taxon>Neopterygii</taxon>
        <taxon>Teleostei</taxon>
        <taxon>Anguilliformes</taxon>
        <taxon>Anguillidae</taxon>
        <taxon>Anguilla</taxon>
    </lineage>
</organism>
<name>A0A0E9Y156_ANGAN</name>
<reference evidence="1" key="2">
    <citation type="journal article" date="2015" name="Fish Shellfish Immunol.">
        <title>Early steps in the European eel (Anguilla anguilla)-Vibrio vulnificus interaction in the gills: Role of the RtxA13 toxin.</title>
        <authorList>
            <person name="Callol A."/>
            <person name="Pajuelo D."/>
            <person name="Ebbesson L."/>
            <person name="Teles M."/>
            <person name="MacKenzie S."/>
            <person name="Amaro C."/>
        </authorList>
    </citation>
    <scope>NUCLEOTIDE SEQUENCE</scope>
</reference>
<protein>
    <submittedName>
        <fullName evidence="1">Uncharacterized protein</fullName>
    </submittedName>
</protein>
<dbReference type="AlphaFoldDB" id="A0A0E9Y156"/>
<proteinExistence type="predicted"/>
<accession>A0A0E9Y156</accession>
<sequence length="50" mass="5770">MERSWSEVWVFPPDQTRHTTSAASNFDSIGHQGLLHFFFGSIRGRLPRIP</sequence>